<evidence type="ECO:0000313" key="2">
    <source>
        <dbReference type="EMBL" id="MDY8111138.1"/>
    </source>
</evidence>
<name>A0ABU5I885_9HYPH</name>
<dbReference type="RefSeq" id="WP_322189307.1">
    <property type="nucleotide sequence ID" value="NZ_JAXLPB010000012.1"/>
</dbReference>
<evidence type="ECO:0000313" key="3">
    <source>
        <dbReference type="Proteomes" id="UP001294412"/>
    </source>
</evidence>
<sequence>MKVIAIAAEKGGVGKSTIALNLATHLDEPDRPSAIIDLDPQRSLRVWFDRREAETPILVETNAAGLGDVLDAARSDGIGFAILDLAPHDSATMATAMRAADLVLIPCRPNAFDLAAAESTARMAETIGKPTLAVLNQTLPKRAFGRPSQVSDAAAVMESYGLKVCTTFIPSRVVSANAILTGQSVAELGADNSATKEYTALAREIATALNH</sequence>
<protein>
    <submittedName>
        <fullName evidence="2">ParA family protein</fullName>
    </submittedName>
</protein>
<keyword evidence="3" id="KW-1185">Reference proteome</keyword>
<organism evidence="2 3">
    <name type="scientific">Fulvimarina uroteuthidis</name>
    <dbReference type="NCBI Taxonomy" id="3098149"/>
    <lineage>
        <taxon>Bacteria</taxon>
        <taxon>Pseudomonadati</taxon>
        <taxon>Pseudomonadota</taxon>
        <taxon>Alphaproteobacteria</taxon>
        <taxon>Hyphomicrobiales</taxon>
        <taxon>Aurantimonadaceae</taxon>
        <taxon>Fulvimarina</taxon>
    </lineage>
</organism>
<dbReference type="Proteomes" id="UP001294412">
    <property type="component" value="Unassembled WGS sequence"/>
</dbReference>
<dbReference type="InterPro" id="IPR050678">
    <property type="entry name" value="DNA_Partitioning_ATPase"/>
</dbReference>
<dbReference type="InterPro" id="IPR002586">
    <property type="entry name" value="CobQ/CobB/MinD/ParA_Nub-bd_dom"/>
</dbReference>
<comment type="caution">
    <text evidence="2">The sequence shown here is derived from an EMBL/GenBank/DDBJ whole genome shotgun (WGS) entry which is preliminary data.</text>
</comment>
<dbReference type="PANTHER" id="PTHR13696">
    <property type="entry name" value="P-LOOP CONTAINING NUCLEOSIDE TRIPHOSPHATE HYDROLASE"/>
    <property type="match status" value="1"/>
</dbReference>
<dbReference type="Gene3D" id="3.40.50.300">
    <property type="entry name" value="P-loop containing nucleotide triphosphate hydrolases"/>
    <property type="match status" value="1"/>
</dbReference>
<reference evidence="2 3" key="1">
    <citation type="submission" date="2023-12" db="EMBL/GenBank/DDBJ databases">
        <title>Description of Novel Strain Fulvimarina sp. 2208YS6-2-32 isolated from Uroteuthis (Photololigo) edulis.</title>
        <authorList>
            <person name="Park J.-S."/>
        </authorList>
    </citation>
    <scope>NUCLEOTIDE SEQUENCE [LARGE SCALE GENOMIC DNA]</scope>
    <source>
        <strain evidence="2 3">2208YS6-2-32</strain>
    </source>
</reference>
<gene>
    <name evidence="2" type="ORF">U0C82_18615</name>
</gene>
<dbReference type="PANTHER" id="PTHR13696:SF96">
    <property type="entry name" value="COBQ_COBB_MIND_PARA NUCLEOTIDE BINDING DOMAIN-CONTAINING PROTEIN"/>
    <property type="match status" value="1"/>
</dbReference>
<dbReference type="PIRSF" id="PIRSF009320">
    <property type="entry name" value="Nuc_binding_HP_1000"/>
    <property type="match status" value="1"/>
</dbReference>
<dbReference type="InterPro" id="IPR027417">
    <property type="entry name" value="P-loop_NTPase"/>
</dbReference>
<dbReference type="EMBL" id="JAXLPB010000012">
    <property type="protein sequence ID" value="MDY8111138.1"/>
    <property type="molecule type" value="Genomic_DNA"/>
</dbReference>
<feature type="domain" description="CobQ/CobB/MinD/ParA nucleotide binding" evidence="1">
    <location>
        <begin position="4"/>
        <end position="183"/>
    </location>
</feature>
<accession>A0ABU5I885</accession>
<dbReference type="Pfam" id="PF01656">
    <property type="entry name" value="CbiA"/>
    <property type="match status" value="1"/>
</dbReference>
<dbReference type="CDD" id="cd02042">
    <property type="entry name" value="ParAB_family"/>
    <property type="match status" value="1"/>
</dbReference>
<dbReference type="SUPFAM" id="SSF52540">
    <property type="entry name" value="P-loop containing nucleoside triphosphate hydrolases"/>
    <property type="match status" value="1"/>
</dbReference>
<proteinExistence type="predicted"/>
<evidence type="ECO:0000259" key="1">
    <source>
        <dbReference type="Pfam" id="PF01656"/>
    </source>
</evidence>